<evidence type="ECO:0000256" key="1">
    <source>
        <dbReference type="ARBA" id="ARBA00023002"/>
    </source>
</evidence>
<dbReference type="Pfam" id="PF01266">
    <property type="entry name" value="DAO"/>
    <property type="match status" value="1"/>
</dbReference>
<dbReference type="EMBL" id="FOYQ01000001">
    <property type="protein sequence ID" value="SFR39547.1"/>
    <property type="molecule type" value="Genomic_DNA"/>
</dbReference>
<evidence type="ECO:0000259" key="2">
    <source>
        <dbReference type="Pfam" id="PF01266"/>
    </source>
</evidence>
<dbReference type="InterPro" id="IPR036188">
    <property type="entry name" value="FAD/NAD-bd_sf"/>
</dbReference>
<dbReference type="RefSeq" id="WP_092981909.1">
    <property type="nucleotide sequence ID" value="NZ_FOYQ01000001.1"/>
</dbReference>
<dbReference type="STRING" id="400055.SAMN04490243_1535"/>
<dbReference type="SUPFAM" id="SSF54373">
    <property type="entry name" value="FAD-linked reductases, C-terminal domain"/>
    <property type="match status" value="1"/>
</dbReference>
<dbReference type="Gene3D" id="3.30.9.10">
    <property type="entry name" value="D-Amino Acid Oxidase, subunit A, domain 2"/>
    <property type="match status" value="1"/>
</dbReference>
<protein>
    <submittedName>
        <fullName evidence="3">Glycine/D-amino acid oxidase</fullName>
    </submittedName>
</protein>
<dbReference type="PANTHER" id="PTHR13847:SF289">
    <property type="entry name" value="GLYCINE OXIDASE"/>
    <property type="match status" value="1"/>
</dbReference>
<evidence type="ECO:0000313" key="3">
    <source>
        <dbReference type="EMBL" id="SFR39547.1"/>
    </source>
</evidence>
<dbReference type="Gene3D" id="3.50.50.60">
    <property type="entry name" value="FAD/NAD(P)-binding domain"/>
    <property type="match status" value="1"/>
</dbReference>
<dbReference type="InterPro" id="IPR006076">
    <property type="entry name" value="FAD-dep_OxRdtase"/>
</dbReference>
<dbReference type="Proteomes" id="UP000199534">
    <property type="component" value="Unassembled WGS sequence"/>
</dbReference>
<keyword evidence="4" id="KW-1185">Reference proteome</keyword>
<dbReference type="SUPFAM" id="SSF51971">
    <property type="entry name" value="Nucleotide-binding domain"/>
    <property type="match status" value="1"/>
</dbReference>
<dbReference type="PANTHER" id="PTHR13847">
    <property type="entry name" value="SARCOSINE DEHYDROGENASE-RELATED"/>
    <property type="match status" value="1"/>
</dbReference>
<reference evidence="3 4" key="1">
    <citation type="submission" date="2016-10" db="EMBL/GenBank/DDBJ databases">
        <authorList>
            <person name="de Groot N.N."/>
        </authorList>
    </citation>
    <scope>NUCLEOTIDE SEQUENCE [LARGE SCALE GENOMIC DNA]</scope>
    <source>
        <strain evidence="3 4">DSM 21019</strain>
    </source>
</reference>
<dbReference type="GO" id="GO:0005737">
    <property type="term" value="C:cytoplasm"/>
    <property type="evidence" value="ECO:0007669"/>
    <property type="project" value="TreeGrafter"/>
</dbReference>
<sequence length="352" mass="39148">MLDYLIVGCGLSGMALAEKLRQRGRSFKVVDQGGSGASQVAAGLYNPVVLKRLNPIWEAHRQMATSPGFYQELEKRLGIHAVHRVPILRLLHNPAEQNAWFEGAASTKLQAFLDPQLETVQNGSIKAPMGFGKVLGTGWVDTSLLLNAFAEWLLGQGHLLRERFEHDALQPEDNSGGASWSYRELKVRNIIFCEGFGLKANPYFNYLPLQGTKGEYLTIHAPELQEQHIIKSSVFLIPLGNHRYRVGATYSWNDFEATPTAAARKELQEKLERFLTCGYTIEGQTAGIRPTVPDRRPLVGKHPEKPGLYVMNGMGSRGVLIAPFAADELLQHIENGATLPPEMDILRFPGYF</sequence>
<organism evidence="3 4">
    <name type="scientific">Robiginitalea myxolifaciens</name>
    <dbReference type="NCBI Taxonomy" id="400055"/>
    <lineage>
        <taxon>Bacteria</taxon>
        <taxon>Pseudomonadati</taxon>
        <taxon>Bacteroidota</taxon>
        <taxon>Flavobacteriia</taxon>
        <taxon>Flavobacteriales</taxon>
        <taxon>Flavobacteriaceae</taxon>
        <taxon>Robiginitalea</taxon>
    </lineage>
</organism>
<feature type="domain" description="FAD dependent oxidoreductase" evidence="2">
    <location>
        <begin position="3"/>
        <end position="329"/>
    </location>
</feature>
<name>A0A1I6GBU7_9FLAO</name>
<gene>
    <name evidence="3" type="ORF">SAMN04490243_1535</name>
</gene>
<accession>A0A1I6GBU7</accession>
<dbReference type="GO" id="GO:0016491">
    <property type="term" value="F:oxidoreductase activity"/>
    <property type="evidence" value="ECO:0007669"/>
    <property type="project" value="UniProtKB-KW"/>
</dbReference>
<dbReference type="OrthoDB" id="214253at2"/>
<keyword evidence="1" id="KW-0560">Oxidoreductase</keyword>
<evidence type="ECO:0000313" key="4">
    <source>
        <dbReference type="Proteomes" id="UP000199534"/>
    </source>
</evidence>
<dbReference type="AlphaFoldDB" id="A0A1I6GBU7"/>
<proteinExistence type="predicted"/>